<evidence type="ECO:0000313" key="2">
    <source>
        <dbReference type="Proteomes" id="UP000008141"/>
    </source>
</evidence>
<evidence type="ECO:0000313" key="1">
    <source>
        <dbReference type="EMBL" id="EFN59948.1"/>
    </source>
</evidence>
<organism evidence="2">
    <name type="scientific">Chlorella variabilis</name>
    <name type="common">Green alga</name>
    <dbReference type="NCBI Taxonomy" id="554065"/>
    <lineage>
        <taxon>Eukaryota</taxon>
        <taxon>Viridiplantae</taxon>
        <taxon>Chlorophyta</taxon>
        <taxon>core chlorophytes</taxon>
        <taxon>Trebouxiophyceae</taxon>
        <taxon>Chlorellales</taxon>
        <taxon>Chlorellaceae</taxon>
        <taxon>Chlorella clade</taxon>
        <taxon>Chlorella</taxon>
    </lineage>
</organism>
<sequence length="321" mass="33483">MPAAAASLLATGLTEPQDVLQHCLALFRKADLAGLQQYLPGSYSAAVDAANSSSSSSSSGSSPGLASVPVGPWLQVVEQGPLAPLVGLLDVGSRRVLPGHLLRRSQVLSTLRPSPDTFQQRVALTACAGETSVFDWLLQWRPEVSKSAKAGGSSSGSSDAAAAAAGSGGGRWVLVSVRRDASTDVPLPTTPHPQAAPEAVVKAQLAALQEGDVFGASCYNMWHRKGLTSRKTSLGFHHDALRAKLQQQPYSLLVGHAGVQLGGAALPTQREQLQHVSVLAPDGTSAQFVWRLGMSTHGCWMASGIFSAEELAGGPQQERQQ</sequence>
<dbReference type="OrthoDB" id="548719at2759"/>
<dbReference type="GeneID" id="17359154"/>
<dbReference type="KEGG" id="cvr:CHLNCDRAFT_133032"/>
<dbReference type="Proteomes" id="UP000008141">
    <property type="component" value="Unassembled WGS sequence"/>
</dbReference>
<dbReference type="OMA" id="ATAWIVE"/>
<dbReference type="AlphaFoldDB" id="E1Z271"/>
<keyword evidence="2" id="KW-1185">Reference proteome</keyword>
<dbReference type="EMBL" id="GL433835">
    <property type="protein sequence ID" value="EFN59948.1"/>
    <property type="molecule type" value="Genomic_DNA"/>
</dbReference>
<name>E1Z271_CHLVA</name>
<protein>
    <submittedName>
        <fullName evidence="1">Expressed protein</fullName>
    </submittedName>
</protein>
<dbReference type="RefSeq" id="XP_005852050.1">
    <property type="nucleotide sequence ID" value="XM_005851988.1"/>
</dbReference>
<gene>
    <name evidence="1" type="ORF">CHLNCDRAFT_133032</name>
</gene>
<dbReference type="InParanoid" id="E1Z271"/>
<accession>E1Z271</accession>
<proteinExistence type="predicted"/>
<reference evidence="1 2" key="1">
    <citation type="journal article" date="2010" name="Plant Cell">
        <title>The Chlorella variabilis NC64A genome reveals adaptation to photosymbiosis, coevolution with viruses, and cryptic sex.</title>
        <authorList>
            <person name="Blanc G."/>
            <person name="Duncan G."/>
            <person name="Agarkova I."/>
            <person name="Borodovsky M."/>
            <person name="Gurnon J."/>
            <person name="Kuo A."/>
            <person name="Lindquist E."/>
            <person name="Lucas S."/>
            <person name="Pangilinan J."/>
            <person name="Polle J."/>
            <person name="Salamov A."/>
            <person name="Terry A."/>
            <person name="Yamada T."/>
            <person name="Dunigan D.D."/>
            <person name="Grigoriev I.V."/>
            <person name="Claverie J.M."/>
            <person name="Van Etten J.L."/>
        </authorList>
    </citation>
    <scope>NUCLEOTIDE SEQUENCE [LARGE SCALE GENOMIC DNA]</scope>
    <source>
        <strain evidence="1 2">NC64A</strain>
    </source>
</reference>